<dbReference type="RefSeq" id="WP_274046500.1">
    <property type="nucleotide sequence ID" value="NZ_JANCPR020000032.1"/>
</dbReference>
<dbReference type="Proteomes" id="UP001214441">
    <property type="component" value="Unassembled WGS sequence"/>
</dbReference>
<reference evidence="2 3" key="1">
    <citation type="submission" date="2023-05" db="EMBL/GenBank/DDBJ databases">
        <title>Streptantibioticus silvisoli sp. nov., acidotolerant actinomycetes 1 from pine litter.</title>
        <authorList>
            <person name="Swiecimska M."/>
            <person name="Golinska P."/>
            <person name="Sangal V."/>
            <person name="Wachnowicz B."/>
            <person name="Goodfellow M."/>
        </authorList>
    </citation>
    <scope>NUCLEOTIDE SEQUENCE [LARGE SCALE GENOMIC DNA]</scope>
    <source>
        <strain evidence="2 3">DSM 42109</strain>
    </source>
</reference>
<name>A0ABT7A3C7_9ACTN</name>
<organism evidence="2 3">
    <name type="scientific">Streptomyces iconiensis</name>
    <dbReference type="NCBI Taxonomy" id="1384038"/>
    <lineage>
        <taxon>Bacteria</taxon>
        <taxon>Bacillati</taxon>
        <taxon>Actinomycetota</taxon>
        <taxon>Actinomycetes</taxon>
        <taxon>Kitasatosporales</taxon>
        <taxon>Streptomycetaceae</taxon>
        <taxon>Streptomyces</taxon>
    </lineage>
</organism>
<evidence type="ECO:0000259" key="1">
    <source>
        <dbReference type="Pfam" id="PF03364"/>
    </source>
</evidence>
<evidence type="ECO:0000313" key="2">
    <source>
        <dbReference type="EMBL" id="MDJ1135805.1"/>
    </source>
</evidence>
<dbReference type="SUPFAM" id="SSF55961">
    <property type="entry name" value="Bet v1-like"/>
    <property type="match status" value="1"/>
</dbReference>
<feature type="domain" description="Coenzyme Q-binding protein COQ10 START" evidence="1">
    <location>
        <begin position="15"/>
        <end position="139"/>
    </location>
</feature>
<accession>A0ABT7A3C7</accession>
<sequence>MRHLELEALIHGERAERVFENVLRWDRYPGLAPHVRSTTVHRTLPDTRGSSSWELYFRSGLLRWTEDEVFDREALTISYEQSEGDFEEFSGGWLLQRPGETGRGDDAVALNFTCRFDFGVDSLAGILDPIAERVIKETVAWAVTGMFENVTLRTETGTRLTAADAVGTGEG</sequence>
<dbReference type="EMBL" id="JANCPR020000032">
    <property type="protein sequence ID" value="MDJ1135805.1"/>
    <property type="molecule type" value="Genomic_DNA"/>
</dbReference>
<dbReference type="Gene3D" id="3.30.530.20">
    <property type="match status" value="1"/>
</dbReference>
<proteinExistence type="predicted"/>
<dbReference type="InterPro" id="IPR005031">
    <property type="entry name" value="COQ10_START"/>
</dbReference>
<comment type="caution">
    <text evidence="2">The sequence shown here is derived from an EMBL/GenBank/DDBJ whole genome shotgun (WGS) entry which is preliminary data.</text>
</comment>
<dbReference type="Pfam" id="PF03364">
    <property type="entry name" value="Polyketide_cyc"/>
    <property type="match status" value="1"/>
</dbReference>
<gene>
    <name evidence="2" type="ORF">NMN56_028440</name>
</gene>
<evidence type="ECO:0000313" key="3">
    <source>
        <dbReference type="Proteomes" id="UP001214441"/>
    </source>
</evidence>
<protein>
    <submittedName>
        <fullName evidence="2">SRPBCC family protein</fullName>
    </submittedName>
</protein>
<keyword evidence="3" id="KW-1185">Reference proteome</keyword>
<dbReference type="InterPro" id="IPR023393">
    <property type="entry name" value="START-like_dom_sf"/>
</dbReference>